<evidence type="ECO:0000313" key="7">
    <source>
        <dbReference type="EMBL" id="MEK0173010.1"/>
    </source>
</evidence>
<reference evidence="7 8" key="1">
    <citation type="submission" date="2024-03" db="EMBL/GenBank/DDBJ databases">
        <title>Whole genomes of four grape xylem sap localized bacterial endophytes.</title>
        <authorList>
            <person name="Kumar G."/>
            <person name="Savka M.A."/>
        </authorList>
    </citation>
    <scope>NUCLEOTIDE SEQUENCE [LARGE SCALE GENOMIC DNA]</scope>
    <source>
        <strain evidence="7 8">RIT_GXS8</strain>
    </source>
</reference>
<dbReference type="SUPFAM" id="SSF54523">
    <property type="entry name" value="Pili subunits"/>
    <property type="match status" value="1"/>
</dbReference>
<dbReference type="Pfam" id="PF07963">
    <property type="entry name" value="N_methyl"/>
    <property type="match status" value="1"/>
</dbReference>
<protein>
    <submittedName>
        <fullName evidence="7">Prepilin-type N-terminal cleavage/methylation domain-containing protein</fullName>
    </submittedName>
</protein>
<accession>A0ABU8YEQ7</accession>
<evidence type="ECO:0000256" key="4">
    <source>
        <dbReference type="ARBA" id="ARBA00022989"/>
    </source>
</evidence>
<evidence type="ECO:0000256" key="3">
    <source>
        <dbReference type="ARBA" id="ARBA00022692"/>
    </source>
</evidence>
<dbReference type="Gene3D" id="3.30.700.10">
    <property type="entry name" value="Glycoprotein, Type 4 Pilin"/>
    <property type="match status" value="1"/>
</dbReference>
<dbReference type="PANTHER" id="PTHR30093:SF44">
    <property type="entry name" value="TYPE II SECRETION SYSTEM CORE PROTEIN G"/>
    <property type="match status" value="1"/>
</dbReference>
<proteinExistence type="predicted"/>
<dbReference type="InterPro" id="IPR012902">
    <property type="entry name" value="N_methyl_site"/>
</dbReference>
<evidence type="ECO:0000256" key="6">
    <source>
        <dbReference type="SAM" id="Phobius"/>
    </source>
</evidence>
<gene>
    <name evidence="7" type="ORF">WMN62_16170</name>
</gene>
<keyword evidence="3 6" id="KW-0812">Transmembrane</keyword>
<feature type="transmembrane region" description="Helical" evidence="6">
    <location>
        <begin position="26"/>
        <end position="50"/>
    </location>
</feature>
<keyword evidence="4 6" id="KW-1133">Transmembrane helix</keyword>
<evidence type="ECO:0000313" key="8">
    <source>
        <dbReference type="Proteomes" id="UP001370299"/>
    </source>
</evidence>
<dbReference type="InterPro" id="IPR045584">
    <property type="entry name" value="Pilin-like"/>
</dbReference>
<evidence type="ECO:0000256" key="1">
    <source>
        <dbReference type="ARBA" id="ARBA00004167"/>
    </source>
</evidence>
<evidence type="ECO:0000256" key="5">
    <source>
        <dbReference type="ARBA" id="ARBA00023136"/>
    </source>
</evidence>
<keyword evidence="5 6" id="KW-0472">Membrane</keyword>
<dbReference type="EMBL" id="JBBLYY010000077">
    <property type="protein sequence ID" value="MEK0173010.1"/>
    <property type="molecule type" value="Genomic_DNA"/>
</dbReference>
<organism evidence="7 8">
    <name type="scientific">Curtobacterium citreum</name>
    <dbReference type="NCBI Taxonomy" id="2036"/>
    <lineage>
        <taxon>Bacteria</taxon>
        <taxon>Bacillati</taxon>
        <taxon>Actinomycetota</taxon>
        <taxon>Actinomycetes</taxon>
        <taxon>Micrococcales</taxon>
        <taxon>Microbacteriaceae</taxon>
        <taxon>Curtobacterium</taxon>
    </lineage>
</organism>
<dbReference type="PROSITE" id="PS00409">
    <property type="entry name" value="PROKAR_NTER_METHYL"/>
    <property type="match status" value="1"/>
</dbReference>
<dbReference type="NCBIfam" id="TIGR02532">
    <property type="entry name" value="IV_pilin_GFxxxE"/>
    <property type="match status" value="1"/>
</dbReference>
<sequence length="140" mass="14770">MYFALMGKLDARRKGLLAEEEKGFTLIELLVVVIIIGILAAIAIPVYLNVQNNAKDASAKSDLQNAKTAVIAAYTQNNTFPSKLAGLAGYSASGTYDKGVAPEIKKSDVTAGSFCIQVTSNSTKNFYVDQDGGAKDGTCP</sequence>
<comment type="subcellular location">
    <subcellularLocation>
        <location evidence="1">Membrane</location>
        <topology evidence="1">Single-pass membrane protein</topology>
    </subcellularLocation>
</comment>
<evidence type="ECO:0000256" key="2">
    <source>
        <dbReference type="ARBA" id="ARBA00022481"/>
    </source>
</evidence>
<name>A0ABU8YEQ7_9MICO</name>
<keyword evidence="8" id="KW-1185">Reference proteome</keyword>
<dbReference type="PANTHER" id="PTHR30093">
    <property type="entry name" value="GENERAL SECRETION PATHWAY PROTEIN G"/>
    <property type="match status" value="1"/>
</dbReference>
<keyword evidence="2" id="KW-0488">Methylation</keyword>
<dbReference type="RefSeq" id="WP_340197794.1">
    <property type="nucleotide sequence ID" value="NZ_JBBKAP010000076.1"/>
</dbReference>
<comment type="caution">
    <text evidence="7">The sequence shown here is derived from an EMBL/GenBank/DDBJ whole genome shotgun (WGS) entry which is preliminary data.</text>
</comment>
<dbReference type="Proteomes" id="UP001370299">
    <property type="component" value="Unassembled WGS sequence"/>
</dbReference>